<dbReference type="PANTHER" id="PTHR24370:SF10">
    <property type="entry name" value="LEUCINE-RICH REPEAT AND WD REPEAT-CONTAINING PROTEIN 1"/>
    <property type="match status" value="1"/>
</dbReference>
<evidence type="ECO:0000256" key="20">
    <source>
        <dbReference type="PROSITE-ProRule" id="PRU00221"/>
    </source>
</evidence>
<keyword evidence="13" id="KW-0995">Kinetochore</keyword>
<dbReference type="Ensembl" id="ENSPKIT00000014182.1">
    <property type="protein sequence ID" value="ENSPKIP00000033294.1"/>
    <property type="gene ID" value="ENSPKIG00000013065.1"/>
</dbReference>
<dbReference type="PROSITE" id="PS00678">
    <property type="entry name" value="WD_REPEATS_1"/>
    <property type="match status" value="1"/>
</dbReference>
<evidence type="ECO:0000256" key="19">
    <source>
        <dbReference type="ARBA" id="ARBA00033046"/>
    </source>
</evidence>
<evidence type="ECO:0000256" key="3">
    <source>
        <dbReference type="ARBA" id="ARBA00004574"/>
    </source>
</evidence>
<feature type="region of interest" description="Disordered" evidence="21">
    <location>
        <begin position="210"/>
        <end position="420"/>
    </location>
</feature>
<keyword evidence="25" id="KW-1185">Reference proteome</keyword>
<dbReference type="AlphaFoldDB" id="A0A3B3SRD5"/>
<name>A0A3B3SRD5_9TELE</name>
<evidence type="ECO:0000313" key="25">
    <source>
        <dbReference type="Proteomes" id="UP000261540"/>
    </source>
</evidence>
<dbReference type="InterPro" id="IPR056160">
    <property type="entry name" value="WD_LRWD1"/>
</dbReference>
<dbReference type="PANTHER" id="PTHR24370">
    <property type="entry name" value="OPTICIN"/>
    <property type="match status" value="1"/>
</dbReference>
<proteinExistence type="inferred from homology"/>
<dbReference type="Pfam" id="PF23215">
    <property type="entry name" value="WD_LRWD1"/>
    <property type="match status" value="1"/>
</dbReference>
<dbReference type="InterPro" id="IPR036322">
    <property type="entry name" value="WD40_repeat_dom_sf"/>
</dbReference>
<comment type="subcellular location">
    <subcellularLocation>
        <location evidence="4">Chromosome</location>
        <location evidence="4">Centromere</location>
        <location evidence="4">Kinetochore</location>
    </subcellularLocation>
    <subcellularLocation>
        <location evidence="3">Chromosome</location>
        <location evidence="3">Telomere</location>
    </subcellularLocation>
    <subcellularLocation>
        <location evidence="2">Cytoplasm</location>
        <location evidence="2">Cytoskeleton</location>
        <location evidence="2">Microtubule organizing center</location>
        <location evidence="2">Centrosome</location>
    </subcellularLocation>
    <subcellularLocation>
        <location evidence="1">Nucleus</location>
    </subcellularLocation>
</comment>
<dbReference type="GO" id="GO:0005813">
    <property type="term" value="C:centrosome"/>
    <property type="evidence" value="ECO:0007669"/>
    <property type="project" value="UniProtKB-SubCell"/>
</dbReference>
<feature type="domain" description="Leucine-rich repeat and WD repeat-containing protein 1 LRR" evidence="22">
    <location>
        <begin position="8"/>
        <end position="198"/>
    </location>
</feature>
<organism evidence="24 25">
    <name type="scientific">Paramormyrops kingsleyae</name>
    <dbReference type="NCBI Taxonomy" id="1676925"/>
    <lineage>
        <taxon>Eukaryota</taxon>
        <taxon>Metazoa</taxon>
        <taxon>Chordata</taxon>
        <taxon>Craniata</taxon>
        <taxon>Vertebrata</taxon>
        <taxon>Euteleostomi</taxon>
        <taxon>Actinopterygii</taxon>
        <taxon>Neopterygii</taxon>
        <taxon>Teleostei</taxon>
        <taxon>Osteoglossocephala</taxon>
        <taxon>Osteoglossomorpha</taxon>
        <taxon>Osteoglossiformes</taxon>
        <taxon>Mormyridae</taxon>
        <taxon>Paramormyrops</taxon>
    </lineage>
</organism>
<dbReference type="FunFam" id="3.80.10.10:FF:000429">
    <property type="entry name" value="Leucine-rich repeat and WD repeat-containing protein 1"/>
    <property type="match status" value="1"/>
</dbReference>
<feature type="compositionally biased region" description="Basic and acidic residues" evidence="21">
    <location>
        <begin position="275"/>
        <end position="287"/>
    </location>
</feature>
<dbReference type="Gene3D" id="2.130.10.10">
    <property type="entry name" value="YVTN repeat-like/Quinoprotein amine dehydrogenase"/>
    <property type="match status" value="1"/>
</dbReference>
<keyword evidence="12" id="KW-0677">Repeat</keyword>
<dbReference type="Proteomes" id="UP000261540">
    <property type="component" value="Unplaced"/>
</dbReference>
<feature type="compositionally biased region" description="Basic and acidic residues" evidence="21">
    <location>
        <begin position="395"/>
        <end position="407"/>
    </location>
</feature>
<dbReference type="GeneTree" id="ENSGT00940000154248"/>
<evidence type="ECO:0000256" key="13">
    <source>
        <dbReference type="ARBA" id="ARBA00022838"/>
    </source>
</evidence>
<evidence type="ECO:0000256" key="14">
    <source>
        <dbReference type="ARBA" id="ARBA00022853"/>
    </source>
</evidence>
<evidence type="ECO:0000256" key="18">
    <source>
        <dbReference type="ARBA" id="ARBA00023328"/>
    </source>
</evidence>
<evidence type="ECO:0000256" key="4">
    <source>
        <dbReference type="ARBA" id="ARBA00004629"/>
    </source>
</evidence>
<dbReference type="SUPFAM" id="SSF52058">
    <property type="entry name" value="L domain-like"/>
    <property type="match status" value="1"/>
</dbReference>
<dbReference type="InterPro" id="IPR001680">
    <property type="entry name" value="WD40_rpt"/>
</dbReference>
<dbReference type="STRING" id="1676925.ENSPKIP00000033294"/>
<keyword evidence="8" id="KW-0963">Cytoplasm</keyword>
<dbReference type="GO" id="GO:0071169">
    <property type="term" value="P:establishment of protein localization to chromatin"/>
    <property type="evidence" value="ECO:0007669"/>
    <property type="project" value="TreeGrafter"/>
</dbReference>
<keyword evidence="17" id="KW-0539">Nucleus</keyword>
<dbReference type="FunFam" id="2.130.10.10:FF:000488">
    <property type="entry name" value="Leucine-rich repeat and WD repeat-containing protein 1"/>
    <property type="match status" value="1"/>
</dbReference>
<evidence type="ECO:0000256" key="11">
    <source>
        <dbReference type="ARBA" id="ARBA00022705"/>
    </source>
</evidence>
<feature type="repeat" description="WD" evidence="20">
    <location>
        <begin position="576"/>
        <end position="610"/>
    </location>
</feature>
<dbReference type="GO" id="GO:0000781">
    <property type="term" value="C:chromosome, telomeric region"/>
    <property type="evidence" value="ECO:0007669"/>
    <property type="project" value="UniProtKB-SubCell"/>
</dbReference>
<dbReference type="InterPro" id="IPR056363">
    <property type="entry name" value="LRR_LRWD1_dom"/>
</dbReference>
<keyword evidence="18" id="KW-0137">Centromere</keyword>
<dbReference type="Pfam" id="PF23211">
    <property type="entry name" value="LRR_LRWD1"/>
    <property type="match status" value="1"/>
</dbReference>
<dbReference type="OrthoDB" id="7318948at2759"/>
<keyword evidence="10" id="KW-0433">Leucine-rich repeat</keyword>
<dbReference type="PROSITE" id="PS50082">
    <property type="entry name" value="WD_REPEATS_2"/>
    <property type="match status" value="1"/>
</dbReference>
<comment type="similarity">
    <text evidence="5">Belongs to the LRWD1 family.</text>
</comment>
<evidence type="ECO:0000256" key="17">
    <source>
        <dbReference type="ARBA" id="ARBA00023242"/>
    </source>
</evidence>
<dbReference type="GO" id="GO:0000776">
    <property type="term" value="C:kinetochore"/>
    <property type="evidence" value="ECO:0007669"/>
    <property type="project" value="UniProtKB-KW"/>
</dbReference>
<sequence>MVKITENMLLERGTPKTDKLEHIRTLNLSKLGLCSKDLPVSLLCRLCNLEQLDLSGNRLEGLPSGLRLPSLRVLDCSDNNMENVASLQSLCALEELRLEGNIYLTVSDHYKLMFLLSKLRVFDGKDISSTARHLRHVESENLRKRVVGLWEANFSLPDNPTAEKLKALEGEFVRAARAQIKYGPSSVNDYIKWRVEMLAKEYLRSLAESEREERGGVSAMNEVGQGVLSTPKRKQEATGVVENDGSTPKRPRRADTPPAEDSPRKSSRLQGTPVKVDKPMESSRKGDGGLGSPRKSIRLLTTPVKADKPMESPREGDGGLGSPKKSIRLLTTPMKANKPMESPREGDGGLGSTRKSIRLLTTPVKANKPMESPREGDGGLGSPRKSIRLLITPVKADKPMESSRKGDGGLGSPTGKRLRGESLRILDGPGKATPLKGKKVDDLFMQAHDAKPKEPVTLLPLHVLQCHSKRDSPEDFSTQLWACAFEPPLEDCNSSQESRIVATCGGESVCLIDCETGHVLKKYKVPGEEFFSLSWTRLMMSRDGGVVRPCTVLAAGGKRGIVKLIHPRASVAYGEFRASRRSLSTLRFSSQQQSFLFTGAYDNKIVMWDVGGMDSNYKFEVRQLLVLETDSTPLQLGLPPSGPDSHLLAGCDGGLLNFNIQLSQNVLKRSPVMEITFPVYKKDDRDRHYRTVDGLGFLSEDVVVSKCHMAGCIYLWSWRRTQATRPNKTKEVPAAILAVLQWSCTDVPYLSLSTCPSEGYVVCGDEDGQLWTYHLPDISRAAAKTDRTISPTEVLQWPSPVRNGGGPVEGPSINSVAVGPRVRYLVALSDKNMVIVWKRL</sequence>
<dbReference type="GO" id="GO:0005664">
    <property type="term" value="C:nuclear origin of replication recognition complex"/>
    <property type="evidence" value="ECO:0007669"/>
    <property type="project" value="TreeGrafter"/>
</dbReference>
<dbReference type="KEGG" id="pki:111847877"/>
<dbReference type="SMART" id="SM00320">
    <property type="entry name" value="WD40"/>
    <property type="match status" value="5"/>
</dbReference>
<dbReference type="InterPro" id="IPR015943">
    <property type="entry name" value="WD40/YVTN_repeat-like_dom_sf"/>
</dbReference>
<keyword evidence="11" id="KW-0235">DNA replication</keyword>
<evidence type="ECO:0000256" key="8">
    <source>
        <dbReference type="ARBA" id="ARBA00022490"/>
    </source>
</evidence>
<dbReference type="GO" id="GO:0006325">
    <property type="term" value="P:chromatin organization"/>
    <property type="evidence" value="ECO:0007669"/>
    <property type="project" value="UniProtKB-KW"/>
</dbReference>
<keyword evidence="14" id="KW-0156">Chromatin regulator</keyword>
<evidence type="ECO:0000256" key="21">
    <source>
        <dbReference type="SAM" id="MobiDB-lite"/>
    </source>
</evidence>
<accession>A0A3B3SRD5</accession>
<reference evidence="24" key="2">
    <citation type="submission" date="2025-09" db="UniProtKB">
        <authorList>
            <consortium name="Ensembl"/>
        </authorList>
    </citation>
    <scope>IDENTIFICATION</scope>
</reference>
<dbReference type="GO" id="GO:0003682">
    <property type="term" value="F:chromatin binding"/>
    <property type="evidence" value="ECO:0007669"/>
    <property type="project" value="TreeGrafter"/>
</dbReference>
<evidence type="ECO:0000313" key="24">
    <source>
        <dbReference type="Ensembl" id="ENSPKIP00000033294.1"/>
    </source>
</evidence>
<dbReference type="InterPro" id="IPR019775">
    <property type="entry name" value="WD40_repeat_CS"/>
</dbReference>
<dbReference type="Gene3D" id="3.80.10.10">
    <property type="entry name" value="Ribonuclease Inhibitor"/>
    <property type="match status" value="1"/>
</dbReference>
<protein>
    <recommendedName>
        <fullName evidence="6">Leucine-rich repeat and WD repeat-containing protein 1</fullName>
    </recommendedName>
    <alternativeName>
        <fullName evidence="19">Origin recognition complex-associated protein</fullName>
    </alternativeName>
</protein>
<keyword evidence="9 20" id="KW-0853">WD repeat</keyword>
<dbReference type="InterPro" id="IPR052489">
    <property type="entry name" value="LRWD1"/>
</dbReference>
<keyword evidence="16" id="KW-0206">Cytoskeleton</keyword>
<feature type="compositionally biased region" description="Basic and acidic residues" evidence="21">
    <location>
        <begin position="305"/>
        <end position="317"/>
    </location>
</feature>
<evidence type="ECO:0000259" key="23">
    <source>
        <dbReference type="Pfam" id="PF23215"/>
    </source>
</evidence>
<evidence type="ECO:0000256" key="10">
    <source>
        <dbReference type="ARBA" id="ARBA00022614"/>
    </source>
</evidence>
<evidence type="ECO:0000256" key="6">
    <source>
        <dbReference type="ARBA" id="ARBA00015536"/>
    </source>
</evidence>
<evidence type="ECO:0000256" key="5">
    <source>
        <dbReference type="ARBA" id="ARBA00007545"/>
    </source>
</evidence>
<evidence type="ECO:0000256" key="16">
    <source>
        <dbReference type="ARBA" id="ARBA00023212"/>
    </source>
</evidence>
<feature type="domain" description="Leucine-rich repeat and WD repeat-containing protein 1 WD" evidence="23">
    <location>
        <begin position="456"/>
        <end position="838"/>
    </location>
</feature>
<dbReference type="GO" id="GO:0006260">
    <property type="term" value="P:DNA replication"/>
    <property type="evidence" value="ECO:0007669"/>
    <property type="project" value="UniProtKB-KW"/>
</dbReference>
<evidence type="ECO:0000256" key="15">
    <source>
        <dbReference type="ARBA" id="ARBA00022895"/>
    </source>
</evidence>
<reference evidence="24" key="1">
    <citation type="submission" date="2025-08" db="UniProtKB">
        <authorList>
            <consortium name="Ensembl"/>
        </authorList>
    </citation>
    <scope>IDENTIFICATION</scope>
</reference>
<dbReference type="PROSITE" id="PS51450">
    <property type="entry name" value="LRR"/>
    <property type="match status" value="2"/>
</dbReference>
<evidence type="ECO:0000256" key="1">
    <source>
        <dbReference type="ARBA" id="ARBA00004123"/>
    </source>
</evidence>
<dbReference type="InterPro" id="IPR001611">
    <property type="entry name" value="Leu-rich_rpt"/>
</dbReference>
<evidence type="ECO:0000256" key="7">
    <source>
        <dbReference type="ARBA" id="ARBA00022454"/>
    </source>
</evidence>
<keyword evidence="15" id="KW-0779">Telomere</keyword>
<evidence type="ECO:0000256" key="12">
    <source>
        <dbReference type="ARBA" id="ARBA00022737"/>
    </source>
</evidence>
<dbReference type="CTD" id="222229"/>
<dbReference type="SUPFAM" id="SSF50978">
    <property type="entry name" value="WD40 repeat-like"/>
    <property type="match status" value="1"/>
</dbReference>
<evidence type="ECO:0000256" key="2">
    <source>
        <dbReference type="ARBA" id="ARBA00004300"/>
    </source>
</evidence>
<evidence type="ECO:0000256" key="9">
    <source>
        <dbReference type="ARBA" id="ARBA00022574"/>
    </source>
</evidence>
<evidence type="ECO:0000259" key="22">
    <source>
        <dbReference type="Pfam" id="PF23211"/>
    </source>
</evidence>
<dbReference type="InterPro" id="IPR032675">
    <property type="entry name" value="LRR_dom_sf"/>
</dbReference>
<keyword evidence="7" id="KW-0158">Chromosome</keyword>